<dbReference type="CDD" id="cd18621">
    <property type="entry name" value="GH32_XdINV-like"/>
    <property type="match status" value="1"/>
</dbReference>
<reference evidence="11" key="2">
    <citation type="submission" date="2016-04" db="EMBL/GenBank/DDBJ databases">
        <authorList>
            <person name="Guldener U."/>
            <person name="Guldener U."/>
        </authorList>
    </citation>
    <scope>NUCLEOTIDE SEQUENCE [LARGE SCALE GENOMIC DNA]</scope>
    <source>
        <strain evidence="11">UB2112</strain>
    </source>
</reference>
<feature type="domain" description="Glycosyl hydrolase family 32 C-terminal" evidence="8">
    <location>
        <begin position="574"/>
        <end position="704"/>
    </location>
</feature>
<keyword evidence="6" id="KW-0732">Signal</keyword>
<dbReference type="Gene3D" id="2.115.10.20">
    <property type="entry name" value="Glycosyl hydrolase domain, family 43"/>
    <property type="match status" value="1"/>
</dbReference>
<dbReference type="Pfam" id="PF00251">
    <property type="entry name" value="Glyco_hydro_32N"/>
    <property type="match status" value="2"/>
</dbReference>
<evidence type="ECO:0000256" key="5">
    <source>
        <dbReference type="SAM" id="MobiDB-lite"/>
    </source>
</evidence>
<dbReference type="EMBL" id="LT558133">
    <property type="protein sequence ID" value="SAM85436.1"/>
    <property type="molecule type" value="Genomic_DNA"/>
</dbReference>
<evidence type="ECO:0000259" key="8">
    <source>
        <dbReference type="Pfam" id="PF08244"/>
    </source>
</evidence>
<keyword evidence="3 4" id="KW-0326">Glycosidase</keyword>
<protein>
    <submittedName>
        <fullName evidence="9">Related to Sucrose-6-phosphate hydrolase</fullName>
    </submittedName>
</protein>
<reference evidence="10" key="3">
    <citation type="submission" date="2018-08" db="EMBL/GenBank/DDBJ databases">
        <authorList>
            <person name="Guldener U."/>
        </authorList>
    </citation>
    <scope>NUCLEOTIDE SEQUENCE</scope>
    <source>
        <strain evidence="10">UB2</strain>
    </source>
</reference>
<dbReference type="OrthoDB" id="202537at2759"/>
<dbReference type="InterPro" id="IPR013189">
    <property type="entry name" value="Glyco_hydro_32_C"/>
</dbReference>
<dbReference type="PANTHER" id="PTHR42800">
    <property type="entry name" value="EXOINULINASE INUD (AFU_ORTHOLOGUE AFUA_5G00480)"/>
    <property type="match status" value="1"/>
</dbReference>
<evidence type="ECO:0000259" key="7">
    <source>
        <dbReference type="Pfam" id="PF00251"/>
    </source>
</evidence>
<dbReference type="PANTHER" id="PTHR42800:SF3">
    <property type="entry name" value="GLYCOSYL HYDROLASE FAMILY 32 N-TERMINAL DOMAIN-CONTAINING PROTEIN"/>
    <property type="match status" value="1"/>
</dbReference>
<evidence type="ECO:0000313" key="9">
    <source>
        <dbReference type="EMBL" id="SAM85436.1"/>
    </source>
</evidence>
<evidence type="ECO:0000256" key="4">
    <source>
        <dbReference type="RuleBase" id="RU362110"/>
    </source>
</evidence>
<accession>A0A1K0GBL9</accession>
<dbReference type="GO" id="GO:0005987">
    <property type="term" value="P:sucrose catabolic process"/>
    <property type="evidence" value="ECO:0007669"/>
    <property type="project" value="TreeGrafter"/>
</dbReference>
<evidence type="ECO:0000313" key="11">
    <source>
        <dbReference type="Proteomes" id="UP000179920"/>
    </source>
</evidence>
<reference evidence="9" key="1">
    <citation type="submission" date="2016-04" db="EMBL/GenBank/DDBJ databases">
        <authorList>
            <person name="Evans L.H."/>
            <person name="Alamgir A."/>
            <person name="Owens N."/>
            <person name="Weber N.D."/>
            <person name="Virtaneva K."/>
            <person name="Barbian K."/>
            <person name="Babar A."/>
            <person name="Rosenke K."/>
        </authorList>
    </citation>
    <scope>NUCLEOTIDE SEQUENCE</scope>
    <source>
        <strain evidence="9">UB2112</strain>
    </source>
</reference>
<dbReference type="SMART" id="SM00640">
    <property type="entry name" value="Glyco_32"/>
    <property type="match status" value="1"/>
</dbReference>
<dbReference type="InterPro" id="IPR023296">
    <property type="entry name" value="Glyco_hydro_beta-prop_sf"/>
</dbReference>
<dbReference type="GO" id="GO:0004575">
    <property type="term" value="F:sucrose alpha-glucosidase activity"/>
    <property type="evidence" value="ECO:0007669"/>
    <property type="project" value="TreeGrafter"/>
</dbReference>
<feature type="domain" description="Glycosyl hydrolase family 32 N-terminal" evidence="7">
    <location>
        <begin position="125"/>
        <end position="231"/>
    </location>
</feature>
<dbReference type="AlphaFoldDB" id="A0A1K0GBL9"/>
<proteinExistence type="inferred from homology"/>
<dbReference type="Proteomes" id="UP000658997">
    <property type="component" value="Unassembled WGS sequence"/>
</dbReference>
<evidence type="ECO:0000256" key="3">
    <source>
        <dbReference type="ARBA" id="ARBA00023295"/>
    </source>
</evidence>
<keyword evidence="2 4" id="KW-0378">Hydrolase</keyword>
<evidence type="ECO:0000256" key="1">
    <source>
        <dbReference type="ARBA" id="ARBA00009902"/>
    </source>
</evidence>
<evidence type="ECO:0000313" key="12">
    <source>
        <dbReference type="Proteomes" id="UP000658997"/>
    </source>
</evidence>
<feature type="region of interest" description="Disordered" evidence="5">
    <location>
        <begin position="756"/>
        <end position="781"/>
    </location>
</feature>
<feature type="signal peptide" evidence="6">
    <location>
        <begin position="1"/>
        <end position="23"/>
    </location>
</feature>
<dbReference type="InterPro" id="IPR001362">
    <property type="entry name" value="Glyco_hydro_32"/>
</dbReference>
<dbReference type="GO" id="GO:0005737">
    <property type="term" value="C:cytoplasm"/>
    <property type="evidence" value="ECO:0007669"/>
    <property type="project" value="TreeGrafter"/>
</dbReference>
<dbReference type="InterPro" id="IPR013320">
    <property type="entry name" value="ConA-like_dom_sf"/>
</dbReference>
<comment type="similarity">
    <text evidence="1 4">Belongs to the glycosyl hydrolase 32 family.</text>
</comment>
<dbReference type="Pfam" id="PF08244">
    <property type="entry name" value="Glyco_hydro_32C"/>
    <property type="match status" value="1"/>
</dbReference>
<evidence type="ECO:0000313" key="10">
    <source>
        <dbReference type="EMBL" id="SYW82586.1"/>
    </source>
</evidence>
<dbReference type="Proteomes" id="UP000179920">
    <property type="component" value="Chromosome XVII"/>
</dbReference>
<dbReference type="SUPFAM" id="SSF49899">
    <property type="entry name" value="Concanavalin A-like lectins/glucanases"/>
    <property type="match status" value="1"/>
</dbReference>
<feature type="chain" id="PRO_5038218791" evidence="6">
    <location>
        <begin position="24"/>
        <end position="781"/>
    </location>
</feature>
<dbReference type="InterPro" id="IPR013148">
    <property type="entry name" value="Glyco_hydro_32_N"/>
</dbReference>
<dbReference type="SUPFAM" id="SSF75005">
    <property type="entry name" value="Arabinanase/levansucrase/invertase"/>
    <property type="match status" value="1"/>
</dbReference>
<dbReference type="Gene3D" id="2.60.120.560">
    <property type="entry name" value="Exo-inulinase, domain 1"/>
    <property type="match status" value="1"/>
</dbReference>
<name>A0A1K0GBL9_9BASI</name>
<evidence type="ECO:0000256" key="2">
    <source>
        <dbReference type="ARBA" id="ARBA00022801"/>
    </source>
</evidence>
<feature type="domain" description="Glycosyl hydrolase family 32 N-terminal" evidence="7">
    <location>
        <begin position="402"/>
        <end position="457"/>
    </location>
</feature>
<dbReference type="EMBL" id="ULHB01000118">
    <property type="protein sequence ID" value="SYW82586.1"/>
    <property type="molecule type" value="Genomic_DNA"/>
</dbReference>
<keyword evidence="12" id="KW-1185">Reference proteome</keyword>
<organism evidence="9 11">
    <name type="scientific">Ustilago bromivora</name>
    <dbReference type="NCBI Taxonomy" id="307758"/>
    <lineage>
        <taxon>Eukaryota</taxon>
        <taxon>Fungi</taxon>
        <taxon>Dikarya</taxon>
        <taxon>Basidiomycota</taxon>
        <taxon>Ustilaginomycotina</taxon>
        <taxon>Ustilaginomycetes</taxon>
        <taxon>Ustilaginales</taxon>
        <taxon>Ustilaginaceae</taxon>
        <taxon>Ustilago</taxon>
    </lineage>
</organism>
<sequence length="781" mass="85968">MRSTNAALPLGVLILALMVSVSPFSDQVLFADESNTIFPGNPDFSQPPIANISLYPNGSLFYQWRPKAHFIHPSNQLGDPTAFWQAPDGTSHITALYSYLRGTGNSSLSTYGFSGSTTKDFLRYEDLSGWQNPVQMGPGDEVDYIADFDGGVVAKGYKGLPTLIWTAVKGLPISWTIPYKDGYESQALAYSEDSGVTWKKLDGGANVPVIPRPPYNGSVVTGFRDPFIFKNAQFDGLLNVTPEDGEPMHYVSMSSGLHPAQPGLPGMEFNAAGPRVWLYRQTTPGNWLNWTFCGPLLQSAINTTFTTPGSGWVSTDYSDGNNYETSQATNLDYNGDAGLEGNGLAFMSFGAESNKTLMLYRLGHWRASEGINTSPMPNATLAPGVSGSETGVEMDTALEGLLDWGLAYACTGLRDEETKRRIVYCWIKEAFASQDQTKFVTQWISSLTLPREVYVKKITEVIDNELVLQNASWAILDSTSSCGKKIQTIPVEQFKASNASKHDTVDLVMLGITPARELAEFRCKANDSYSHKSTTVLSPANFSSSMEVEVRKGIRSGRNDTLVDELFVPLPRHPSSNHYELLATLSFRSSSLRNTSFDFAAGISILRRSNITSTSDNEDIATVYRPANESVIVQRRTALGPQSVLTTPEIGKLRLWQFANGTVEELKMRVFVDGSAVEVYINDVFVLTTRAYYWYEDSNRIGLVYQVPHGSMGGNGGDEMQVEFKNVVWWEGLIDAYPNRPKDKEQLIKQAIGYPEPTKNPNAQGIIYNGTGPSPPFPKLV</sequence>
<gene>
    <name evidence="10" type="ORF">UBRO2_04708</name>
    <name evidence="9" type="ORF">UBRO_07406</name>
</gene>
<evidence type="ECO:0000256" key="6">
    <source>
        <dbReference type="SAM" id="SignalP"/>
    </source>
</evidence>